<organism evidence="1 2">
    <name type="scientific">Ancylostoma ceylanicum</name>
    <dbReference type="NCBI Taxonomy" id="53326"/>
    <lineage>
        <taxon>Eukaryota</taxon>
        <taxon>Metazoa</taxon>
        <taxon>Ecdysozoa</taxon>
        <taxon>Nematoda</taxon>
        <taxon>Chromadorea</taxon>
        <taxon>Rhabditida</taxon>
        <taxon>Rhabditina</taxon>
        <taxon>Rhabditomorpha</taxon>
        <taxon>Strongyloidea</taxon>
        <taxon>Ancylostomatidae</taxon>
        <taxon>Ancylostomatinae</taxon>
        <taxon>Ancylostoma</taxon>
    </lineage>
</organism>
<protein>
    <submittedName>
        <fullName evidence="1">Uncharacterized protein</fullName>
    </submittedName>
</protein>
<evidence type="ECO:0000313" key="2">
    <source>
        <dbReference type="Proteomes" id="UP000024635"/>
    </source>
</evidence>
<accession>A0A016S1V4</accession>
<dbReference type="OrthoDB" id="10333527at2759"/>
<sequence>MRKKSGTSFRSLVSCLSGSSTMKSSGSSTMKSLAFTALLLILANVDYCKGVPTMNGNAYHGPERLVGIHGENDQRVRRDQCCRVSQILNCCTFQWYWKDMPM</sequence>
<keyword evidence="2" id="KW-1185">Reference proteome</keyword>
<evidence type="ECO:0000313" key="1">
    <source>
        <dbReference type="EMBL" id="EYB84234.1"/>
    </source>
</evidence>
<comment type="caution">
    <text evidence="1">The sequence shown here is derived from an EMBL/GenBank/DDBJ whole genome shotgun (WGS) entry which is preliminary data.</text>
</comment>
<gene>
    <name evidence="1" type="primary">Acey_s0320.g2378</name>
    <name evidence="1" type="ORF">Y032_0320g2378</name>
</gene>
<reference evidence="2" key="1">
    <citation type="journal article" date="2015" name="Nat. Genet.">
        <title>The genome and transcriptome of the zoonotic hookworm Ancylostoma ceylanicum identify infection-specific gene families.</title>
        <authorList>
            <person name="Schwarz E.M."/>
            <person name="Hu Y."/>
            <person name="Antoshechkin I."/>
            <person name="Miller M.M."/>
            <person name="Sternberg P.W."/>
            <person name="Aroian R.V."/>
        </authorList>
    </citation>
    <scope>NUCLEOTIDE SEQUENCE</scope>
    <source>
        <strain evidence="2">HY135</strain>
    </source>
</reference>
<dbReference type="Proteomes" id="UP000024635">
    <property type="component" value="Unassembled WGS sequence"/>
</dbReference>
<dbReference type="EMBL" id="JARK01001656">
    <property type="protein sequence ID" value="EYB84234.1"/>
    <property type="molecule type" value="Genomic_DNA"/>
</dbReference>
<dbReference type="AlphaFoldDB" id="A0A016S1V4"/>
<name>A0A016S1V4_9BILA</name>
<proteinExistence type="predicted"/>